<protein>
    <submittedName>
        <fullName evidence="2">Uncharacterized protein</fullName>
    </submittedName>
</protein>
<evidence type="ECO:0000256" key="1">
    <source>
        <dbReference type="SAM" id="MobiDB-lite"/>
    </source>
</evidence>
<proteinExistence type="predicted"/>
<feature type="region of interest" description="Disordered" evidence="1">
    <location>
        <begin position="1"/>
        <end position="23"/>
    </location>
</feature>
<dbReference type="OrthoDB" id="4757095at2759"/>
<evidence type="ECO:0000313" key="3">
    <source>
        <dbReference type="Proteomes" id="UP000242791"/>
    </source>
</evidence>
<dbReference type="Proteomes" id="UP000242791">
    <property type="component" value="Unassembled WGS sequence"/>
</dbReference>
<organism evidence="2 3">
    <name type="scientific">Blastomyces percursus</name>
    <dbReference type="NCBI Taxonomy" id="1658174"/>
    <lineage>
        <taxon>Eukaryota</taxon>
        <taxon>Fungi</taxon>
        <taxon>Dikarya</taxon>
        <taxon>Ascomycota</taxon>
        <taxon>Pezizomycotina</taxon>
        <taxon>Eurotiomycetes</taxon>
        <taxon>Eurotiomycetidae</taxon>
        <taxon>Onygenales</taxon>
        <taxon>Ajellomycetaceae</taxon>
        <taxon>Blastomyces</taxon>
    </lineage>
</organism>
<sequence length="166" mass="18587">MRIRRCPEATQGGAKGKAKPGRLSHLKYSAESEGGGKSVQNPPWLRRYFGIVGICPSPLIGDFEPSVSGELLPLIPIINQQLKNNSYLEAIDLLHSTNSFHFDHEDDFPGFSLAILPQRIEKITSVHLYYFPDSYYSIESNPQLAPVMLTMRNIRLLDIPFTTTLG</sequence>
<dbReference type="VEuPathDB" id="FungiDB:ACJ73_06327"/>
<evidence type="ECO:0000313" key="2">
    <source>
        <dbReference type="EMBL" id="OJD22323.1"/>
    </source>
</evidence>
<reference evidence="2 3" key="1">
    <citation type="submission" date="2015-08" db="EMBL/GenBank/DDBJ databases">
        <title>Emmonsia species relationships and genome sequence.</title>
        <authorList>
            <person name="Cuomo C.A."/>
            <person name="Schwartz I.S."/>
            <person name="Kenyon C."/>
            <person name="De Hoog G.S."/>
            <person name="Govender N.P."/>
            <person name="Botha A."/>
            <person name="Moreno L."/>
            <person name="De Vries M."/>
            <person name="Munoz J.F."/>
            <person name="Stielow J.B."/>
        </authorList>
    </citation>
    <scope>NUCLEOTIDE SEQUENCE [LARGE SCALE GENOMIC DNA]</scope>
    <source>
        <strain evidence="2 3">EI222</strain>
    </source>
</reference>
<dbReference type="EMBL" id="LGTZ01001098">
    <property type="protein sequence ID" value="OJD22323.1"/>
    <property type="molecule type" value="Genomic_DNA"/>
</dbReference>
<comment type="caution">
    <text evidence="2">The sequence shown here is derived from an EMBL/GenBank/DDBJ whole genome shotgun (WGS) entry which is preliminary data.</text>
</comment>
<name>A0A1J9QQ48_9EURO</name>
<accession>A0A1J9QQ48</accession>
<gene>
    <name evidence="2" type="ORF">ACJ73_06327</name>
</gene>
<dbReference type="STRING" id="1658174.A0A1J9QQ48"/>
<dbReference type="AlphaFoldDB" id="A0A1J9QQ48"/>
<keyword evidence="3" id="KW-1185">Reference proteome</keyword>